<name>A0ABD3RQY8_9STRA</name>
<feature type="compositionally biased region" description="Polar residues" evidence="1">
    <location>
        <begin position="291"/>
        <end position="312"/>
    </location>
</feature>
<feature type="compositionally biased region" description="Basic and acidic residues" evidence="1">
    <location>
        <begin position="18"/>
        <end position="36"/>
    </location>
</feature>
<dbReference type="EMBL" id="JALLPB020000202">
    <property type="protein sequence ID" value="KAL3815365.1"/>
    <property type="molecule type" value="Genomic_DNA"/>
</dbReference>
<dbReference type="Proteomes" id="UP001530377">
    <property type="component" value="Unassembled WGS sequence"/>
</dbReference>
<accession>A0ABD3RQY8</accession>
<gene>
    <name evidence="2" type="ORF">ACHAXA_000752</name>
</gene>
<comment type="caution">
    <text evidence="2">The sequence shown here is derived from an EMBL/GenBank/DDBJ whole genome shotgun (WGS) entry which is preliminary data.</text>
</comment>
<sequence length="356" mass="38005">MRVVGGSGGGGVDGILGPEKRSSIQALEIERARDLVDEGGDDDDDDDFDDDDDDYHGRKADADGNDDDPEANDDKPVNLSLYIMGEYDILNDLVYDGARRLRENANATDLDLLRQNMPCPPPDRWVRPTGWGRCNPSSMYAKDPPPDFDWVRYYDRLRLRTGPYANSDGKSDDGGGRRGHSTRSREVVGRESGGIGDDINVAPAEPQDVPLQVADGNIRTATDASSPPIETSPSDLSCDERHRVNGRLTMVCRAGCGAAASLTSEFTERPASASASASAVRGGGRGGASSHFNRSATSLPVRNAPVRSSWQTVGVGANDDAPRASSERPAGTKSRGFGRKMSSLFGGGRKKSTSAE</sequence>
<reference evidence="2 3" key="1">
    <citation type="submission" date="2024-10" db="EMBL/GenBank/DDBJ databases">
        <title>Updated reference genomes for cyclostephanoid diatoms.</title>
        <authorList>
            <person name="Roberts W.R."/>
            <person name="Alverson A.J."/>
        </authorList>
    </citation>
    <scope>NUCLEOTIDE SEQUENCE [LARGE SCALE GENOMIC DNA]</scope>
    <source>
        <strain evidence="2 3">AJA228-03</strain>
    </source>
</reference>
<dbReference type="AlphaFoldDB" id="A0ABD3RQY8"/>
<feature type="compositionally biased region" description="Acidic residues" evidence="1">
    <location>
        <begin position="37"/>
        <end position="54"/>
    </location>
</feature>
<evidence type="ECO:0000313" key="2">
    <source>
        <dbReference type="EMBL" id="KAL3815365.1"/>
    </source>
</evidence>
<evidence type="ECO:0000313" key="3">
    <source>
        <dbReference type="Proteomes" id="UP001530377"/>
    </source>
</evidence>
<feature type="region of interest" description="Disordered" evidence="1">
    <location>
        <begin position="1"/>
        <end position="76"/>
    </location>
</feature>
<evidence type="ECO:0000256" key="1">
    <source>
        <dbReference type="SAM" id="MobiDB-lite"/>
    </source>
</evidence>
<keyword evidence="3" id="KW-1185">Reference proteome</keyword>
<organism evidence="2 3">
    <name type="scientific">Cyclostephanos tholiformis</name>
    <dbReference type="NCBI Taxonomy" id="382380"/>
    <lineage>
        <taxon>Eukaryota</taxon>
        <taxon>Sar</taxon>
        <taxon>Stramenopiles</taxon>
        <taxon>Ochrophyta</taxon>
        <taxon>Bacillariophyta</taxon>
        <taxon>Coscinodiscophyceae</taxon>
        <taxon>Thalassiosirophycidae</taxon>
        <taxon>Stephanodiscales</taxon>
        <taxon>Stephanodiscaceae</taxon>
        <taxon>Cyclostephanos</taxon>
    </lineage>
</organism>
<proteinExistence type="predicted"/>
<feature type="region of interest" description="Disordered" evidence="1">
    <location>
        <begin position="277"/>
        <end position="356"/>
    </location>
</feature>
<protein>
    <submittedName>
        <fullName evidence="2">Uncharacterized protein</fullName>
    </submittedName>
</protein>
<feature type="region of interest" description="Disordered" evidence="1">
    <location>
        <begin position="162"/>
        <end position="201"/>
    </location>
</feature>
<feature type="compositionally biased region" description="Gly residues" evidence="1">
    <location>
        <begin position="1"/>
        <end position="14"/>
    </location>
</feature>